<keyword evidence="7" id="KW-0503">Monooxygenase</keyword>
<dbReference type="SUPFAM" id="SSF51905">
    <property type="entry name" value="FAD/NAD(P)-binding domain"/>
    <property type="match status" value="1"/>
</dbReference>
<dbReference type="STRING" id="1799789.AX660_16850"/>
<sequence length="405" mass="43846">MQTFDVAVIGAGIVGLVQALALKSSGLKVALIDSQNAPETPVGPAKLRVSALTLATQNVLTALGAWQKLDTSRIAPYHSMSVWEQDSFAKIEFAARDVKQAQLGYIVENQAVLASLWHQAACANFIELFAESPIKQLALSPQGSFISLADERMLTARLVIGADGANSLVRKVANFPQTFWDYEQHAIVATILTSVPHDNVARQIFTGSGPLAFLPLWDQQHCSIVWSQDEAQASMLMSLSDTEFNKALTAAFDGQLGLCELVSVRQSFPLKMSYARQWLSQGVAIVGDAAHTIHPLAGQGANLGILDAAALAEQICTLVAQDKDFSLLRNLRPFERWRKTETLKMIAAMEGFKRLFAGNATGKKLLRDLGLNAVNQLPQSKNTIIKHAMGLAGELPTLAKSLELS</sequence>
<dbReference type="Gene3D" id="3.50.50.60">
    <property type="entry name" value="FAD/NAD(P)-binding domain"/>
    <property type="match status" value="2"/>
</dbReference>
<dbReference type="InterPro" id="IPR051205">
    <property type="entry name" value="UbiH/COQ6_monooxygenase"/>
</dbReference>
<reference evidence="10" key="1">
    <citation type="submission" date="2016-02" db="EMBL/GenBank/DDBJ databases">
        <authorList>
            <person name="Schultz-Johansen M."/>
            <person name="Glaring M.A."/>
            <person name="Bech P.K."/>
            <person name="Stougaard P."/>
        </authorList>
    </citation>
    <scope>NUCLEOTIDE SEQUENCE [LARGE SCALE GENOMIC DNA]</scope>
    <source>
        <strain evidence="10">S66</strain>
    </source>
</reference>
<accession>A0A135ZYL1</accession>
<dbReference type="GO" id="GO:0006744">
    <property type="term" value="P:ubiquinone biosynthetic process"/>
    <property type="evidence" value="ECO:0007669"/>
    <property type="project" value="UniProtKB-UniPathway"/>
</dbReference>
<dbReference type="PANTHER" id="PTHR43876:SF7">
    <property type="entry name" value="UBIQUINONE BIOSYNTHESIS MONOOXYGENASE COQ6, MITOCHONDRIAL"/>
    <property type="match status" value="1"/>
</dbReference>
<evidence type="ECO:0000256" key="2">
    <source>
        <dbReference type="ARBA" id="ARBA00004749"/>
    </source>
</evidence>
<keyword evidence="5" id="KW-0274">FAD</keyword>
<dbReference type="InterPro" id="IPR018168">
    <property type="entry name" value="Ubi_Hdrlase_CS"/>
</dbReference>
<evidence type="ECO:0000313" key="10">
    <source>
        <dbReference type="Proteomes" id="UP000070299"/>
    </source>
</evidence>
<dbReference type="RefSeq" id="WP_068378004.1">
    <property type="nucleotide sequence ID" value="NZ_LSNE01000007.1"/>
</dbReference>
<dbReference type="NCBIfam" id="TIGR01988">
    <property type="entry name" value="Ubi-OHases"/>
    <property type="match status" value="1"/>
</dbReference>
<evidence type="ECO:0000256" key="5">
    <source>
        <dbReference type="ARBA" id="ARBA00022827"/>
    </source>
</evidence>
<keyword evidence="6" id="KW-0560">Oxidoreductase</keyword>
<evidence type="ECO:0000256" key="7">
    <source>
        <dbReference type="ARBA" id="ARBA00023033"/>
    </source>
</evidence>
<dbReference type="GO" id="GO:0071949">
    <property type="term" value="F:FAD binding"/>
    <property type="evidence" value="ECO:0007669"/>
    <property type="project" value="InterPro"/>
</dbReference>
<dbReference type="InterPro" id="IPR002938">
    <property type="entry name" value="FAD-bd"/>
</dbReference>
<protein>
    <submittedName>
        <fullName evidence="9">2-octaprenylphenol hydroxylase</fullName>
    </submittedName>
</protein>
<name>A0A135ZYL1_9ALTE</name>
<dbReference type="PANTHER" id="PTHR43876">
    <property type="entry name" value="UBIQUINONE BIOSYNTHESIS MONOOXYGENASE COQ6, MITOCHONDRIAL"/>
    <property type="match status" value="1"/>
</dbReference>
<comment type="similarity">
    <text evidence="3">Belongs to the UbiH/COQ6 family.</text>
</comment>
<evidence type="ECO:0000256" key="3">
    <source>
        <dbReference type="ARBA" id="ARBA00005349"/>
    </source>
</evidence>
<evidence type="ECO:0000256" key="6">
    <source>
        <dbReference type="ARBA" id="ARBA00023002"/>
    </source>
</evidence>
<evidence type="ECO:0000256" key="4">
    <source>
        <dbReference type="ARBA" id="ARBA00022630"/>
    </source>
</evidence>
<evidence type="ECO:0000256" key="1">
    <source>
        <dbReference type="ARBA" id="ARBA00001974"/>
    </source>
</evidence>
<comment type="pathway">
    <text evidence="2">Cofactor biosynthesis; ubiquinone biosynthesis.</text>
</comment>
<keyword evidence="10" id="KW-1185">Reference proteome</keyword>
<comment type="cofactor">
    <cofactor evidence="1">
        <name>FAD</name>
        <dbReference type="ChEBI" id="CHEBI:57692"/>
    </cofactor>
</comment>
<dbReference type="InterPro" id="IPR010971">
    <property type="entry name" value="UbiH/COQ6"/>
</dbReference>
<evidence type="ECO:0000259" key="8">
    <source>
        <dbReference type="Pfam" id="PF01494"/>
    </source>
</evidence>
<dbReference type="PROSITE" id="PS01304">
    <property type="entry name" value="UBIH"/>
    <property type="match status" value="1"/>
</dbReference>
<dbReference type="PRINTS" id="PR00420">
    <property type="entry name" value="RNGMNOXGNASE"/>
</dbReference>
<keyword evidence="4" id="KW-0285">Flavoprotein</keyword>
<comment type="caution">
    <text evidence="9">The sequence shown here is derived from an EMBL/GenBank/DDBJ whole genome shotgun (WGS) entry which is preliminary data.</text>
</comment>
<dbReference type="UniPathway" id="UPA00232"/>
<gene>
    <name evidence="9" type="ORF">AX660_16850</name>
</gene>
<feature type="domain" description="FAD-binding" evidence="8">
    <location>
        <begin position="4"/>
        <end position="320"/>
    </location>
</feature>
<dbReference type="EMBL" id="LSNE01000007">
    <property type="protein sequence ID" value="KXI28057.1"/>
    <property type="molecule type" value="Genomic_DNA"/>
</dbReference>
<proteinExistence type="inferred from homology"/>
<dbReference type="Pfam" id="PF01494">
    <property type="entry name" value="FAD_binding_3"/>
    <property type="match status" value="1"/>
</dbReference>
<evidence type="ECO:0000313" key="9">
    <source>
        <dbReference type="EMBL" id="KXI28057.1"/>
    </source>
</evidence>
<dbReference type="GO" id="GO:0019168">
    <property type="term" value="F:2-polyprenylphenol 6-hydroxylase activity"/>
    <property type="evidence" value="ECO:0007669"/>
    <property type="project" value="TreeGrafter"/>
</dbReference>
<dbReference type="InterPro" id="IPR036188">
    <property type="entry name" value="FAD/NAD-bd_sf"/>
</dbReference>
<dbReference type="OrthoDB" id="9769565at2"/>
<dbReference type="AlphaFoldDB" id="A0A135ZYL1"/>
<organism evidence="9 10">
    <name type="scientific">Paraglaciecola hydrolytica</name>
    <dbReference type="NCBI Taxonomy" id="1799789"/>
    <lineage>
        <taxon>Bacteria</taxon>
        <taxon>Pseudomonadati</taxon>
        <taxon>Pseudomonadota</taxon>
        <taxon>Gammaproteobacteria</taxon>
        <taxon>Alteromonadales</taxon>
        <taxon>Alteromonadaceae</taxon>
        <taxon>Paraglaciecola</taxon>
    </lineage>
</organism>
<dbReference type="Proteomes" id="UP000070299">
    <property type="component" value="Unassembled WGS sequence"/>
</dbReference>